<accession>A0A135TXT7</accession>
<dbReference type="InterPro" id="IPR009959">
    <property type="entry name" value="Cyclase_SnoaL-like"/>
</dbReference>
<comment type="caution">
    <text evidence="1">The sequence shown here is derived from an EMBL/GenBank/DDBJ whole genome shotgun (WGS) entry which is preliminary data.</text>
</comment>
<gene>
    <name evidence="1" type="ORF">CNYM01_08184</name>
</gene>
<dbReference type="Proteomes" id="UP000070054">
    <property type="component" value="Unassembled WGS sequence"/>
</dbReference>
<keyword evidence="2" id="KW-1185">Reference proteome</keyword>
<dbReference type="SUPFAM" id="SSF54427">
    <property type="entry name" value="NTF2-like"/>
    <property type="match status" value="1"/>
</dbReference>
<dbReference type="GO" id="GO:0030638">
    <property type="term" value="P:polyketide metabolic process"/>
    <property type="evidence" value="ECO:0007669"/>
    <property type="project" value="InterPro"/>
</dbReference>
<dbReference type="Gene3D" id="3.10.450.50">
    <property type="match status" value="1"/>
</dbReference>
<proteinExistence type="predicted"/>
<dbReference type="OrthoDB" id="2830113at2759"/>
<organism evidence="1 2">
    <name type="scientific">Colletotrichum nymphaeae SA-01</name>
    <dbReference type="NCBI Taxonomy" id="1460502"/>
    <lineage>
        <taxon>Eukaryota</taxon>
        <taxon>Fungi</taxon>
        <taxon>Dikarya</taxon>
        <taxon>Ascomycota</taxon>
        <taxon>Pezizomycotina</taxon>
        <taxon>Sordariomycetes</taxon>
        <taxon>Hypocreomycetidae</taxon>
        <taxon>Glomerellales</taxon>
        <taxon>Glomerellaceae</taxon>
        <taxon>Colletotrichum</taxon>
        <taxon>Colletotrichum acutatum species complex</taxon>
    </lineage>
</organism>
<protein>
    <submittedName>
        <fullName evidence="1">SnoaL-like polyketide cyclase</fullName>
    </submittedName>
</protein>
<sequence length="333" mass="38054">MEESETEQYYGPWLTEKEMREKTFRDIIAICNDGKDLTGLGWLIDTAGMPLGSKGGDWETNFVKRLNQPFGPNSTNVVKIDMLLLSNDNDFFARLINRTTLKDSNEVFEFQEIVHACFKRDDGVRNWRSLRDVDAMSDRQYSTVPASLPPPKASAVAPMTAWKLKEFYNRYIDCINEKTMERDFDQFCQPELSHNGRKLSIAEYIPLISQSQDAIEGLEFCAAPVIAVEETQQIATRIEFTGTPVKEWGGTKPNGEGVYFEEFVIYQLEDGKISSVWSVVDLDAYRKCMGPVLTYEEHLREPRERISEVDIDKIWDGTLVPVKISSCYDSDST</sequence>
<name>A0A135TXT7_9PEZI</name>
<reference evidence="1 2" key="1">
    <citation type="submission" date="2014-02" db="EMBL/GenBank/DDBJ databases">
        <title>The genome sequence of Colletotrichum nymphaeae SA-01.</title>
        <authorList>
            <person name="Baroncelli R."/>
            <person name="Thon M.R."/>
        </authorList>
    </citation>
    <scope>NUCLEOTIDE SEQUENCE [LARGE SCALE GENOMIC DNA]</scope>
    <source>
        <strain evidence="1 2">SA-01</strain>
    </source>
</reference>
<evidence type="ECO:0000313" key="1">
    <source>
        <dbReference type="EMBL" id="KXH52945.1"/>
    </source>
</evidence>
<dbReference type="AlphaFoldDB" id="A0A135TXT7"/>
<dbReference type="InterPro" id="IPR032710">
    <property type="entry name" value="NTF2-like_dom_sf"/>
</dbReference>
<dbReference type="Pfam" id="PF07366">
    <property type="entry name" value="SnoaL"/>
    <property type="match status" value="1"/>
</dbReference>
<evidence type="ECO:0000313" key="2">
    <source>
        <dbReference type="Proteomes" id="UP000070054"/>
    </source>
</evidence>
<dbReference type="EMBL" id="JEMN01000994">
    <property type="protein sequence ID" value="KXH52945.1"/>
    <property type="molecule type" value="Genomic_DNA"/>
</dbReference>